<evidence type="ECO:0000256" key="5">
    <source>
        <dbReference type="SAM" id="Phobius"/>
    </source>
</evidence>
<dbReference type="PANTHER" id="PTHR34820">
    <property type="entry name" value="INNER MEMBRANE PROTEIN YEBZ"/>
    <property type="match status" value="1"/>
</dbReference>
<dbReference type="EMBL" id="BMJH01000001">
    <property type="protein sequence ID" value="GGC64369.1"/>
    <property type="molecule type" value="Genomic_DNA"/>
</dbReference>
<feature type="domain" description="CopC" evidence="7">
    <location>
        <begin position="30"/>
        <end position="123"/>
    </location>
</feature>
<evidence type="ECO:0000256" key="6">
    <source>
        <dbReference type="SAM" id="SignalP"/>
    </source>
</evidence>
<dbReference type="AlphaFoldDB" id="A0A916U933"/>
<dbReference type="InterPro" id="IPR014756">
    <property type="entry name" value="Ig_E-set"/>
</dbReference>
<dbReference type="GO" id="GO:0006825">
    <property type="term" value="P:copper ion transport"/>
    <property type="evidence" value="ECO:0007669"/>
    <property type="project" value="InterPro"/>
</dbReference>
<evidence type="ECO:0000256" key="2">
    <source>
        <dbReference type="ARBA" id="ARBA00022723"/>
    </source>
</evidence>
<dbReference type="Gene3D" id="2.60.40.1220">
    <property type="match status" value="1"/>
</dbReference>
<evidence type="ECO:0000313" key="8">
    <source>
        <dbReference type="EMBL" id="GGC64369.1"/>
    </source>
</evidence>
<feature type="signal peptide" evidence="6">
    <location>
        <begin position="1"/>
        <end position="29"/>
    </location>
</feature>
<organism evidence="8 9">
    <name type="scientific">Hoyosella rhizosphaerae</name>
    <dbReference type="NCBI Taxonomy" id="1755582"/>
    <lineage>
        <taxon>Bacteria</taxon>
        <taxon>Bacillati</taxon>
        <taxon>Actinomycetota</taxon>
        <taxon>Actinomycetes</taxon>
        <taxon>Mycobacteriales</taxon>
        <taxon>Hoyosellaceae</taxon>
        <taxon>Hoyosella</taxon>
    </lineage>
</organism>
<dbReference type="GO" id="GO:0005886">
    <property type="term" value="C:plasma membrane"/>
    <property type="evidence" value="ECO:0007669"/>
    <property type="project" value="TreeGrafter"/>
</dbReference>
<reference evidence="8" key="2">
    <citation type="submission" date="2020-09" db="EMBL/GenBank/DDBJ databases">
        <authorList>
            <person name="Sun Q."/>
            <person name="Zhou Y."/>
        </authorList>
    </citation>
    <scope>NUCLEOTIDE SEQUENCE</scope>
    <source>
        <strain evidence="8">CGMCC 1.15478</strain>
    </source>
</reference>
<evidence type="ECO:0000256" key="1">
    <source>
        <dbReference type="ARBA" id="ARBA00004196"/>
    </source>
</evidence>
<dbReference type="PANTHER" id="PTHR34820:SF4">
    <property type="entry name" value="INNER MEMBRANE PROTEIN YEBZ"/>
    <property type="match status" value="1"/>
</dbReference>
<dbReference type="InterPro" id="IPR014755">
    <property type="entry name" value="Cu-Rt/internalin_Ig-like"/>
</dbReference>
<reference evidence="8" key="1">
    <citation type="journal article" date="2014" name="Int. J. Syst. Evol. Microbiol.">
        <title>Complete genome sequence of Corynebacterium casei LMG S-19264T (=DSM 44701T), isolated from a smear-ripened cheese.</title>
        <authorList>
            <consortium name="US DOE Joint Genome Institute (JGI-PGF)"/>
            <person name="Walter F."/>
            <person name="Albersmeier A."/>
            <person name="Kalinowski J."/>
            <person name="Ruckert C."/>
        </authorList>
    </citation>
    <scope>NUCLEOTIDE SEQUENCE</scope>
    <source>
        <strain evidence="8">CGMCC 1.15478</strain>
    </source>
</reference>
<name>A0A916U933_9ACTN</name>
<evidence type="ECO:0000256" key="4">
    <source>
        <dbReference type="ARBA" id="ARBA00023008"/>
    </source>
</evidence>
<protein>
    <submittedName>
        <fullName evidence="8">Copper resistance protein C</fullName>
    </submittedName>
</protein>
<comment type="subcellular location">
    <subcellularLocation>
        <location evidence="1">Cell envelope</location>
    </subcellularLocation>
</comment>
<dbReference type="GO" id="GO:0005507">
    <property type="term" value="F:copper ion binding"/>
    <property type="evidence" value="ECO:0007669"/>
    <property type="project" value="InterPro"/>
</dbReference>
<dbReference type="SUPFAM" id="SSF81296">
    <property type="entry name" value="E set domains"/>
    <property type="match status" value="1"/>
</dbReference>
<keyword evidence="2" id="KW-0479">Metal-binding</keyword>
<dbReference type="InterPro" id="IPR032694">
    <property type="entry name" value="CopC/D"/>
</dbReference>
<evidence type="ECO:0000256" key="3">
    <source>
        <dbReference type="ARBA" id="ARBA00022729"/>
    </source>
</evidence>
<dbReference type="InterPro" id="IPR007348">
    <property type="entry name" value="CopC_dom"/>
</dbReference>
<dbReference type="Proteomes" id="UP000641514">
    <property type="component" value="Unassembled WGS sequence"/>
</dbReference>
<comment type="caution">
    <text evidence="8">The sequence shown here is derived from an EMBL/GenBank/DDBJ whole genome shotgun (WGS) entry which is preliminary data.</text>
</comment>
<evidence type="ECO:0000259" key="7">
    <source>
        <dbReference type="Pfam" id="PF04234"/>
    </source>
</evidence>
<dbReference type="RefSeq" id="WP_188672473.1">
    <property type="nucleotide sequence ID" value="NZ_BMJH01000001.1"/>
</dbReference>
<keyword evidence="3 6" id="KW-0732">Signal</keyword>
<dbReference type="GO" id="GO:0030313">
    <property type="term" value="C:cell envelope"/>
    <property type="evidence" value="ECO:0007669"/>
    <property type="project" value="UniProtKB-SubCell"/>
</dbReference>
<keyword evidence="5" id="KW-0812">Transmembrane</keyword>
<accession>A0A916U933</accession>
<feature type="transmembrane region" description="Helical" evidence="5">
    <location>
        <begin position="151"/>
        <end position="173"/>
    </location>
</feature>
<keyword evidence="9" id="KW-1185">Reference proteome</keyword>
<keyword evidence="5" id="KW-0472">Membrane</keyword>
<keyword evidence="4" id="KW-0186">Copper</keyword>
<sequence length="177" mass="18097">MLVRFRRAVIALVAACGVAVLSVPGAAWAHAAMVGSDPTAGSVVESVPSQVSVTFNEPLQDQFSALTVVGPDGELWSGDDVVVDDRSVVVSTTSGGPAGTYTIAYRVISADSHPVSGTIEFTVSGDNSVEDTPAITESTDALDNSESSLPVWPFVAGVLVLVGIGIAVVARAATRRN</sequence>
<dbReference type="GO" id="GO:0046688">
    <property type="term" value="P:response to copper ion"/>
    <property type="evidence" value="ECO:0007669"/>
    <property type="project" value="InterPro"/>
</dbReference>
<dbReference type="GO" id="GO:0042597">
    <property type="term" value="C:periplasmic space"/>
    <property type="evidence" value="ECO:0007669"/>
    <property type="project" value="InterPro"/>
</dbReference>
<keyword evidence="5" id="KW-1133">Transmembrane helix</keyword>
<proteinExistence type="predicted"/>
<gene>
    <name evidence="8" type="ORF">GCM10011410_16150</name>
</gene>
<feature type="chain" id="PRO_5039695802" evidence="6">
    <location>
        <begin position="30"/>
        <end position="177"/>
    </location>
</feature>
<dbReference type="Pfam" id="PF04234">
    <property type="entry name" value="CopC"/>
    <property type="match status" value="1"/>
</dbReference>
<evidence type="ECO:0000313" key="9">
    <source>
        <dbReference type="Proteomes" id="UP000641514"/>
    </source>
</evidence>